<evidence type="ECO:0000313" key="3">
    <source>
        <dbReference type="Proteomes" id="UP001521074"/>
    </source>
</evidence>
<dbReference type="Gene3D" id="1.25.40.10">
    <property type="entry name" value="Tetratricopeptide repeat domain"/>
    <property type="match status" value="1"/>
</dbReference>
<dbReference type="InterPro" id="IPR019734">
    <property type="entry name" value="TPR_rpt"/>
</dbReference>
<sequence length="313" mass="32751">MTGPASSPSLVSEPLLSSHKAAGQRKSVQFSGCPTATTLMLLASLATGASAARAAAAVTQPPFVLSECLALLDDDPSDVDDYVSSHMVAGNERAIGHCRAVAEVMTGDALAGAEQLDQLAHEAARHEAGADDDSTEERANVAADAARAWFATAMPGKAADAAGYGLTLTPESIALRLLKDRALLQLDQPQTVIRDLTPLADNPLLAAETHRLKAMAEVQTDAITQAQTDIEQSLALEPDDTTSLLERGIIRQRLNNPEGARADWEKVISLEPDSHEADLARQDLTVLASDPDALPPSTVTLHASAAAPVPDAH</sequence>
<evidence type="ECO:0000313" key="2">
    <source>
        <dbReference type="EMBL" id="MCE0743634.1"/>
    </source>
</evidence>
<dbReference type="Pfam" id="PF13371">
    <property type="entry name" value="TPR_9"/>
    <property type="match status" value="1"/>
</dbReference>
<dbReference type="EMBL" id="JAJSOJ010000018">
    <property type="protein sequence ID" value="MCE0743634.1"/>
    <property type="molecule type" value="Genomic_DNA"/>
</dbReference>
<dbReference type="InterPro" id="IPR011990">
    <property type="entry name" value="TPR-like_helical_dom_sf"/>
</dbReference>
<dbReference type="Proteomes" id="UP001521074">
    <property type="component" value="Unassembled WGS sequence"/>
</dbReference>
<keyword evidence="3" id="KW-1185">Reference proteome</keyword>
<gene>
    <name evidence="2" type="ORF">LWC05_06960</name>
</gene>
<accession>A0ABS8VVG2</accession>
<dbReference type="RefSeq" id="WP_232877206.1">
    <property type="nucleotide sequence ID" value="NZ_JAJSOJ010000018.1"/>
</dbReference>
<organism evidence="2 3">
    <name type="scientific">Acetobacter sicerae</name>
    <dbReference type="NCBI Taxonomy" id="85325"/>
    <lineage>
        <taxon>Bacteria</taxon>
        <taxon>Pseudomonadati</taxon>
        <taxon>Pseudomonadota</taxon>
        <taxon>Alphaproteobacteria</taxon>
        <taxon>Acetobacterales</taxon>
        <taxon>Acetobacteraceae</taxon>
        <taxon>Acetobacter</taxon>
    </lineage>
</organism>
<feature type="region of interest" description="Disordered" evidence="1">
    <location>
        <begin position="289"/>
        <end position="313"/>
    </location>
</feature>
<dbReference type="SUPFAM" id="SSF48452">
    <property type="entry name" value="TPR-like"/>
    <property type="match status" value="1"/>
</dbReference>
<comment type="caution">
    <text evidence="2">The sequence shown here is derived from an EMBL/GenBank/DDBJ whole genome shotgun (WGS) entry which is preliminary data.</text>
</comment>
<reference evidence="2 3" key="1">
    <citation type="submission" date="2021-12" db="EMBL/GenBank/DDBJ databases">
        <title>Genome sequence of Acetobacter sicerae DmPark20a_162.</title>
        <authorList>
            <person name="Chaston J.M."/>
        </authorList>
    </citation>
    <scope>NUCLEOTIDE SEQUENCE [LARGE SCALE GENOMIC DNA]</scope>
    <source>
        <strain evidence="2 3">DmPark20a_162</strain>
    </source>
</reference>
<protein>
    <submittedName>
        <fullName evidence="2">Tetratricopeptide repeat protein</fullName>
    </submittedName>
</protein>
<name>A0ABS8VVG2_9PROT</name>
<dbReference type="SMART" id="SM00028">
    <property type="entry name" value="TPR"/>
    <property type="match status" value="2"/>
</dbReference>
<evidence type="ECO:0000256" key="1">
    <source>
        <dbReference type="SAM" id="MobiDB-lite"/>
    </source>
</evidence>
<proteinExistence type="predicted"/>